<protein>
    <submittedName>
        <fullName evidence="3">CG15337</fullName>
    </submittedName>
</protein>
<keyword evidence="4" id="KW-1185">Reference proteome</keyword>
<dbReference type="Pfam" id="PF18084">
    <property type="entry name" value="ARTD15_N"/>
    <property type="match status" value="1"/>
</dbReference>
<evidence type="ECO:0000256" key="1">
    <source>
        <dbReference type="SAM" id="MobiDB-lite"/>
    </source>
</evidence>
<feature type="compositionally biased region" description="Basic and acidic residues" evidence="1">
    <location>
        <begin position="26"/>
        <end position="40"/>
    </location>
</feature>
<evidence type="ECO:0000313" key="4">
    <source>
        <dbReference type="Proteomes" id="UP000494163"/>
    </source>
</evidence>
<dbReference type="AlphaFoldDB" id="A0A0M3QZ22"/>
<dbReference type="EMBL" id="CP012528">
    <property type="protein sequence ID" value="ALC48673.1"/>
    <property type="molecule type" value="Genomic_DNA"/>
</dbReference>
<proteinExistence type="predicted"/>
<organism evidence="3 4">
    <name type="scientific">Drosophila busckii</name>
    <name type="common">Fruit fly</name>
    <dbReference type="NCBI Taxonomy" id="30019"/>
    <lineage>
        <taxon>Eukaryota</taxon>
        <taxon>Metazoa</taxon>
        <taxon>Ecdysozoa</taxon>
        <taxon>Arthropoda</taxon>
        <taxon>Hexapoda</taxon>
        <taxon>Insecta</taxon>
        <taxon>Pterygota</taxon>
        <taxon>Neoptera</taxon>
        <taxon>Endopterygota</taxon>
        <taxon>Diptera</taxon>
        <taxon>Brachycera</taxon>
        <taxon>Muscomorpha</taxon>
        <taxon>Ephydroidea</taxon>
        <taxon>Drosophilidae</taxon>
        <taxon>Drosophila</taxon>
    </lineage>
</organism>
<sequence>MQQQKFESASNLETLLNKFIGQGDGTKAKDETEAEAETKAQETLLQEFNAKRRDELEPEPEPDIRLTPSNITLRADEHQQELQIIDAQIRLRAHTLRRFDEISQQLQQQHSWSSEARMLLFAAAADSDSYRSSLVPVPPLFMGNSYYDIEGVRRIVSSWPSCATLQQKLRAHGRLKSLAAEASSIELLHWVLVRQTQPKLRQLHVTQLRRICNKLQLKPPPPLPRPQQLLVVISHAQRSKAHGHSAWQHLYLACPLHLLYRLLATGDVDAQAAPQLRLYALPELALAQAAQLQAQPSSWAHSRFGRSLRCLLICQLQQSKQATEPAPSEFLISDASNLRALYLLFYDNENALQSAAAAYPNNIYASSSSNINEQQQQQQPPLCGFCIVAHWLLGRLKQLLWRRPIAVF</sequence>
<reference evidence="3 4" key="1">
    <citation type="submission" date="2015-08" db="EMBL/GenBank/DDBJ databases">
        <title>Ancestral chromatin configuration constrains chromatin evolution on differentiating sex chromosomes in Drosophila.</title>
        <authorList>
            <person name="Zhou Q."/>
            <person name="Bachtrog D."/>
        </authorList>
    </citation>
    <scope>NUCLEOTIDE SEQUENCE [LARGE SCALE GENOMIC DNA]</scope>
    <source>
        <tissue evidence="3">Whole larvae</tissue>
    </source>
</reference>
<evidence type="ECO:0000313" key="3">
    <source>
        <dbReference type="EMBL" id="ALC48673.1"/>
    </source>
</evidence>
<dbReference type="SMR" id="A0A0M3QZ22"/>
<feature type="region of interest" description="Disordered" evidence="1">
    <location>
        <begin position="17"/>
        <end position="66"/>
    </location>
</feature>
<feature type="domain" description="PARP16 N-terminal" evidence="2">
    <location>
        <begin position="109"/>
        <end position="192"/>
    </location>
</feature>
<dbReference type="OMA" id="WILVWQA"/>
<name>A0A0M3QZ22_DROBS</name>
<accession>A0A0M3QZ22</accession>
<evidence type="ECO:0000259" key="2">
    <source>
        <dbReference type="Pfam" id="PF18084"/>
    </source>
</evidence>
<dbReference type="Proteomes" id="UP000494163">
    <property type="component" value="Chromosome X"/>
</dbReference>
<gene>
    <name evidence="3" type="ORF">Dbus_chrXg529</name>
</gene>
<dbReference type="InterPro" id="IPR041400">
    <property type="entry name" value="PARP16_N"/>
</dbReference>
<dbReference type="OrthoDB" id="7868220at2759"/>